<comment type="subcellular location">
    <subcellularLocation>
        <location evidence="1">Plastid</location>
        <location evidence="1">Chloroplast</location>
    </subcellularLocation>
</comment>
<dbReference type="GO" id="GO:0016168">
    <property type="term" value="F:chlorophyll binding"/>
    <property type="evidence" value="ECO:0007669"/>
    <property type="project" value="UniProtKB-KW"/>
</dbReference>
<evidence type="ECO:0000256" key="2">
    <source>
        <dbReference type="ARBA" id="ARBA00022528"/>
    </source>
</evidence>
<dbReference type="InterPro" id="IPR001344">
    <property type="entry name" value="Chloro_AB-bd_pln"/>
</dbReference>
<evidence type="ECO:0000256" key="4">
    <source>
        <dbReference type="ARBA" id="ARBA00022640"/>
    </source>
</evidence>
<dbReference type="SUPFAM" id="SSF103511">
    <property type="entry name" value="Chlorophyll a-b binding protein"/>
    <property type="match status" value="1"/>
</dbReference>
<evidence type="ECO:0000313" key="6">
    <source>
        <dbReference type="EMBL" id="CAD9527083.1"/>
    </source>
</evidence>
<evidence type="ECO:0000256" key="3">
    <source>
        <dbReference type="ARBA" id="ARBA00022531"/>
    </source>
</evidence>
<feature type="binding site" evidence="5">
    <location>
        <position position="197"/>
    </location>
    <ligand>
        <name>chlorophyll a</name>
        <dbReference type="ChEBI" id="CHEBI:58416"/>
        <label>1</label>
    </ligand>
</feature>
<proteinExistence type="predicted"/>
<gene>
    <name evidence="6" type="ORF">CBRE1094_LOCUS36589</name>
</gene>
<feature type="binding site" evidence="5">
    <location>
        <position position="185"/>
    </location>
    <ligand>
        <name>chlorophyll b</name>
        <dbReference type="ChEBI" id="CHEBI:61721"/>
        <label>2</label>
    </ligand>
</feature>
<protein>
    <submittedName>
        <fullName evidence="6">Uncharacterized protein</fullName>
    </submittedName>
</protein>
<dbReference type="PANTHER" id="PTHR21649">
    <property type="entry name" value="CHLOROPHYLL A/B BINDING PROTEIN"/>
    <property type="match status" value="1"/>
</dbReference>
<name>A0A7S2ITF3_9EUKA</name>
<dbReference type="Gene3D" id="1.10.3460.10">
    <property type="entry name" value="Chlorophyll a/b binding protein domain"/>
    <property type="match status" value="1"/>
</dbReference>
<dbReference type="GO" id="GO:0009507">
    <property type="term" value="C:chloroplast"/>
    <property type="evidence" value="ECO:0007669"/>
    <property type="project" value="UniProtKB-SubCell"/>
</dbReference>
<sequence length="243" mass="26375">MIAAMTYNTVAFAPKIAPRAQLQMVASPISKGTKADAEFCYGLPGNIAPAGDFDPANLLAERTKGEVYRFREAELTHGRVGMLAAAGFLTQEFFHPLFNGINGPAIDQIPQLPVPLWFGMTLAIGIAETIRIQKGWANPYEGMENVQGLKPDYFPGDLGFDPLGLKPDDPAEFRLMQERELSHGRLGMLAAAGFLAQEAATGKTWGAQDISFENFLLGPYFAQEAAELAQDAMAKELIPTLIQ</sequence>
<organism evidence="6">
    <name type="scientific">Haptolina brevifila</name>
    <dbReference type="NCBI Taxonomy" id="156173"/>
    <lineage>
        <taxon>Eukaryota</taxon>
        <taxon>Haptista</taxon>
        <taxon>Haptophyta</taxon>
        <taxon>Prymnesiophyceae</taxon>
        <taxon>Prymnesiales</taxon>
        <taxon>Prymnesiaceae</taxon>
        <taxon>Haptolina</taxon>
    </lineage>
</organism>
<feature type="binding site" evidence="5">
    <location>
        <position position="180"/>
    </location>
    <ligand>
        <name>chlorophyll a</name>
        <dbReference type="ChEBI" id="CHEBI:58416"/>
        <label>1</label>
    </ligand>
</feature>
<keyword evidence="5" id="KW-0148">Chlorophyll</keyword>
<keyword evidence="3" id="KW-0602">Photosynthesis</keyword>
<feature type="binding site" evidence="5">
    <location>
        <position position="77"/>
    </location>
    <ligand>
        <name>chlorophyll a</name>
        <dbReference type="ChEBI" id="CHEBI:58416"/>
        <label>1</label>
    </ligand>
</feature>
<keyword evidence="2" id="KW-0150">Chloroplast</keyword>
<keyword evidence="5" id="KW-0157">Chromophore</keyword>
<feature type="binding site" evidence="5">
    <location>
        <position position="74"/>
    </location>
    <ligand>
        <name>chlorophyll a</name>
        <dbReference type="ChEBI" id="CHEBI:58416"/>
        <label>1</label>
    </ligand>
</feature>
<dbReference type="InterPro" id="IPR022796">
    <property type="entry name" value="Chloroa_b-bind"/>
</dbReference>
<dbReference type="Pfam" id="PF00504">
    <property type="entry name" value="Chloroa_b-bind"/>
    <property type="match status" value="1"/>
</dbReference>
<reference evidence="6" key="1">
    <citation type="submission" date="2021-01" db="EMBL/GenBank/DDBJ databases">
        <authorList>
            <person name="Corre E."/>
            <person name="Pelletier E."/>
            <person name="Niang G."/>
            <person name="Scheremetjew M."/>
            <person name="Finn R."/>
            <person name="Kale V."/>
            <person name="Holt S."/>
            <person name="Cochrane G."/>
            <person name="Meng A."/>
            <person name="Brown T."/>
            <person name="Cohen L."/>
        </authorList>
    </citation>
    <scope>NUCLEOTIDE SEQUENCE</scope>
    <source>
        <strain evidence="6">UTEX LB 985</strain>
    </source>
</reference>
<keyword evidence="4" id="KW-0934">Plastid</keyword>
<evidence type="ECO:0000256" key="5">
    <source>
        <dbReference type="PIRSR" id="PIRSR601344-1"/>
    </source>
</evidence>
<evidence type="ECO:0000256" key="1">
    <source>
        <dbReference type="ARBA" id="ARBA00004229"/>
    </source>
</evidence>
<dbReference type="GO" id="GO:0016020">
    <property type="term" value="C:membrane"/>
    <property type="evidence" value="ECO:0007669"/>
    <property type="project" value="InterPro"/>
</dbReference>
<dbReference type="AlphaFoldDB" id="A0A7S2ITF3"/>
<feature type="binding site" description="axial binding residue" evidence="5">
    <location>
        <position position="79"/>
    </location>
    <ligand>
        <name>chlorophyll b</name>
        <dbReference type="ChEBI" id="CHEBI:61721"/>
        <label>1</label>
    </ligand>
    <ligandPart>
        <name>Mg</name>
        <dbReference type="ChEBI" id="CHEBI:25107"/>
    </ligandPart>
</feature>
<dbReference type="EMBL" id="HBGU01067122">
    <property type="protein sequence ID" value="CAD9527083.1"/>
    <property type="molecule type" value="Transcribed_RNA"/>
</dbReference>
<accession>A0A7S2ITF3</accession>
<dbReference type="GO" id="GO:0009765">
    <property type="term" value="P:photosynthesis, light harvesting"/>
    <property type="evidence" value="ECO:0007669"/>
    <property type="project" value="InterPro"/>
</dbReference>